<dbReference type="CDD" id="cd00609">
    <property type="entry name" value="AAT_like"/>
    <property type="match status" value="1"/>
</dbReference>
<sequence>MSKYWSEITKKIEPYVPGEQPKDRKYIKLNTNENPYPPSPKVIEAINKEATDCLQLYPEPNCDDLRATVAKYYNLSPNQIFVGNGSDEVLAFSFMTFFNKEKPVLFADITYSFYEVYVQLFELNHKLIPLKDDFSLPVEDFITDNAGIVIANPNAPTSKPVEIDDLKRILEINKNTVVIVDEAYVDFGGTSVINLIDSYPNLLVVQTLSKSRSLAGLRVGFAFGHADLIDGLNRVKNSFNSYTIDRLAAVGAKAAFEDVEYFDTMCNKVIRTRERILPELEKLGFTVLESKTNFFFVSHKEMPAEEIFKELRANGILVRFFNKPKINNFLRISIGTDKEMDTLVETLKKIINK</sequence>
<keyword evidence="4 8" id="KW-0032">Aminotransferase</keyword>
<evidence type="ECO:0000313" key="10">
    <source>
        <dbReference type="EMBL" id="ADL52865.1"/>
    </source>
</evidence>
<dbReference type="RefSeq" id="WP_010073249.1">
    <property type="nucleotide sequence ID" value="NC_014393.1"/>
</dbReference>
<dbReference type="Pfam" id="PF00155">
    <property type="entry name" value="Aminotran_1_2"/>
    <property type="match status" value="1"/>
</dbReference>
<dbReference type="KEGG" id="ccb:Clocel_3179"/>
<reference evidence="10 11" key="1">
    <citation type="submission" date="2010-08" db="EMBL/GenBank/DDBJ databases">
        <title>Complete sequence of Clostridium cellulovorans 743B.</title>
        <authorList>
            <consortium name="US DOE Joint Genome Institute"/>
            <person name="Lucas S."/>
            <person name="Copeland A."/>
            <person name="Lapidus A."/>
            <person name="Cheng J.-F."/>
            <person name="Bruce D."/>
            <person name="Goodwin L."/>
            <person name="Pitluck S."/>
            <person name="Chertkov O."/>
            <person name="Detter J.C."/>
            <person name="Han C."/>
            <person name="Tapia R."/>
            <person name="Land M."/>
            <person name="Hauser L."/>
            <person name="Chang Y.-J."/>
            <person name="Jeffries C."/>
            <person name="Kyrpides N."/>
            <person name="Ivanova N."/>
            <person name="Mikhailova N."/>
            <person name="Hemme C.L."/>
            <person name="Woyke T."/>
        </authorList>
    </citation>
    <scope>NUCLEOTIDE SEQUENCE [LARGE SCALE GENOMIC DNA]</scope>
    <source>
        <strain evidence="11">ATCC 35296 / DSM 3052 / OCM 3 / 743B</strain>
    </source>
</reference>
<dbReference type="PROSITE" id="PS00599">
    <property type="entry name" value="AA_TRANSFER_CLASS_2"/>
    <property type="match status" value="1"/>
</dbReference>
<organism evidence="10 11">
    <name type="scientific">Clostridium cellulovorans (strain ATCC 35296 / DSM 3052 / OCM 3 / 743B)</name>
    <dbReference type="NCBI Taxonomy" id="573061"/>
    <lineage>
        <taxon>Bacteria</taxon>
        <taxon>Bacillati</taxon>
        <taxon>Bacillota</taxon>
        <taxon>Clostridia</taxon>
        <taxon>Eubacteriales</taxon>
        <taxon>Clostridiaceae</taxon>
        <taxon>Clostridium</taxon>
    </lineage>
</organism>
<dbReference type="UniPathway" id="UPA00031">
    <property type="reaction ID" value="UER00012"/>
</dbReference>
<protein>
    <recommendedName>
        <fullName evidence="8">Histidinol-phosphate aminotransferase</fullName>
        <ecNumber evidence="8">2.6.1.9</ecNumber>
    </recommendedName>
    <alternativeName>
        <fullName evidence="8">Imidazole acetol-phosphate transaminase</fullName>
    </alternativeName>
</protein>
<feature type="domain" description="Aminotransferase class I/classII large" evidence="9">
    <location>
        <begin position="25"/>
        <end position="347"/>
    </location>
</feature>
<dbReference type="InterPro" id="IPR050106">
    <property type="entry name" value="HistidinolP_aminotransfase"/>
</dbReference>
<dbReference type="NCBIfam" id="TIGR01141">
    <property type="entry name" value="hisC"/>
    <property type="match status" value="1"/>
</dbReference>
<dbReference type="PANTHER" id="PTHR43643">
    <property type="entry name" value="HISTIDINOL-PHOSPHATE AMINOTRANSFERASE 2"/>
    <property type="match status" value="1"/>
</dbReference>
<dbReference type="GO" id="GO:0030170">
    <property type="term" value="F:pyridoxal phosphate binding"/>
    <property type="evidence" value="ECO:0007669"/>
    <property type="project" value="InterPro"/>
</dbReference>
<keyword evidence="8" id="KW-0028">Amino-acid biosynthesis</keyword>
<evidence type="ECO:0000256" key="7">
    <source>
        <dbReference type="ARBA" id="ARBA00047481"/>
    </source>
</evidence>
<keyword evidence="11" id="KW-1185">Reference proteome</keyword>
<comment type="catalytic activity">
    <reaction evidence="7 8">
        <text>L-histidinol phosphate + 2-oxoglutarate = 3-(imidazol-4-yl)-2-oxopropyl phosphate + L-glutamate</text>
        <dbReference type="Rhea" id="RHEA:23744"/>
        <dbReference type="ChEBI" id="CHEBI:16810"/>
        <dbReference type="ChEBI" id="CHEBI:29985"/>
        <dbReference type="ChEBI" id="CHEBI:57766"/>
        <dbReference type="ChEBI" id="CHEBI:57980"/>
        <dbReference type="EC" id="2.6.1.9"/>
    </reaction>
</comment>
<keyword evidence="5 8" id="KW-0808">Transferase</keyword>
<dbReference type="SUPFAM" id="SSF53383">
    <property type="entry name" value="PLP-dependent transferases"/>
    <property type="match status" value="1"/>
</dbReference>
<comment type="pathway">
    <text evidence="2 8">Amino-acid biosynthesis; L-histidine biosynthesis; L-histidine from 5-phospho-alpha-D-ribose 1-diphosphate: step 7/9.</text>
</comment>
<evidence type="ECO:0000256" key="2">
    <source>
        <dbReference type="ARBA" id="ARBA00005011"/>
    </source>
</evidence>
<dbReference type="InterPro" id="IPR005861">
    <property type="entry name" value="HisP_aminotrans"/>
</dbReference>
<dbReference type="Gene3D" id="3.90.1150.10">
    <property type="entry name" value="Aspartate Aminotransferase, domain 1"/>
    <property type="match status" value="1"/>
</dbReference>
<dbReference type="STRING" id="573061.Clocel_3179"/>
<dbReference type="Proteomes" id="UP000002730">
    <property type="component" value="Chromosome"/>
</dbReference>
<evidence type="ECO:0000259" key="9">
    <source>
        <dbReference type="Pfam" id="PF00155"/>
    </source>
</evidence>
<evidence type="ECO:0000256" key="5">
    <source>
        <dbReference type="ARBA" id="ARBA00022679"/>
    </source>
</evidence>
<dbReference type="EC" id="2.6.1.9" evidence="8"/>
<dbReference type="Gene3D" id="3.40.640.10">
    <property type="entry name" value="Type I PLP-dependent aspartate aminotransferase-like (Major domain)"/>
    <property type="match status" value="1"/>
</dbReference>
<dbReference type="InterPro" id="IPR015421">
    <property type="entry name" value="PyrdxlP-dep_Trfase_major"/>
</dbReference>
<dbReference type="InterPro" id="IPR001917">
    <property type="entry name" value="Aminotrans_II_pyridoxalP_BS"/>
</dbReference>
<evidence type="ECO:0000256" key="8">
    <source>
        <dbReference type="HAMAP-Rule" id="MF_01023"/>
    </source>
</evidence>
<dbReference type="HAMAP" id="MF_01023">
    <property type="entry name" value="HisC_aminotrans_2"/>
    <property type="match status" value="1"/>
</dbReference>
<name>D9SUB0_CLOC7</name>
<evidence type="ECO:0000256" key="1">
    <source>
        <dbReference type="ARBA" id="ARBA00001933"/>
    </source>
</evidence>
<dbReference type="GO" id="GO:0000105">
    <property type="term" value="P:L-histidine biosynthetic process"/>
    <property type="evidence" value="ECO:0007669"/>
    <property type="project" value="UniProtKB-UniRule"/>
</dbReference>
<comment type="cofactor">
    <cofactor evidence="1 8">
        <name>pyridoxal 5'-phosphate</name>
        <dbReference type="ChEBI" id="CHEBI:597326"/>
    </cofactor>
</comment>
<keyword evidence="6 8" id="KW-0663">Pyridoxal phosphate</keyword>
<dbReference type="InterPro" id="IPR015424">
    <property type="entry name" value="PyrdxlP-dep_Trfase"/>
</dbReference>
<dbReference type="eggNOG" id="COG0079">
    <property type="taxonomic scope" value="Bacteria"/>
</dbReference>
<comment type="similarity">
    <text evidence="8">Belongs to the class-II pyridoxal-phosphate-dependent aminotransferase family. Histidinol-phosphate aminotransferase subfamily.</text>
</comment>
<evidence type="ECO:0000256" key="3">
    <source>
        <dbReference type="ARBA" id="ARBA00011738"/>
    </source>
</evidence>
<keyword evidence="8" id="KW-0368">Histidine biosynthesis</keyword>
<dbReference type="InterPro" id="IPR015422">
    <property type="entry name" value="PyrdxlP-dep_Trfase_small"/>
</dbReference>
<dbReference type="HOGENOM" id="CLU_017584_3_0_9"/>
<proteinExistence type="inferred from homology"/>
<dbReference type="EMBL" id="CP002160">
    <property type="protein sequence ID" value="ADL52865.1"/>
    <property type="molecule type" value="Genomic_DNA"/>
</dbReference>
<dbReference type="AlphaFoldDB" id="D9SUB0"/>
<gene>
    <name evidence="8" type="primary">hisC</name>
    <name evidence="10" type="ordered locus">Clocel_3179</name>
</gene>
<evidence type="ECO:0000256" key="6">
    <source>
        <dbReference type="ARBA" id="ARBA00022898"/>
    </source>
</evidence>
<feature type="modified residue" description="N6-(pyridoxal phosphate)lysine" evidence="8">
    <location>
        <position position="210"/>
    </location>
</feature>
<evidence type="ECO:0000256" key="4">
    <source>
        <dbReference type="ARBA" id="ARBA00022576"/>
    </source>
</evidence>
<evidence type="ECO:0000313" key="11">
    <source>
        <dbReference type="Proteomes" id="UP000002730"/>
    </source>
</evidence>
<dbReference type="InterPro" id="IPR004839">
    <property type="entry name" value="Aminotransferase_I/II_large"/>
</dbReference>
<comment type="subunit">
    <text evidence="3 8">Homodimer.</text>
</comment>
<accession>D9SUB0</accession>
<dbReference type="PANTHER" id="PTHR43643:SF3">
    <property type="entry name" value="HISTIDINOL-PHOSPHATE AMINOTRANSFERASE"/>
    <property type="match status" value="1"/>
</dbReference>
<dbReference type="GO" id="GO:0004400">
    <property type="term" value="F:histidinol-phosphate transaminase activity"/>
    <property type="evidence" value="ECO:0007669"/>
    <property type="project" value="UniProtKB-UniRule"/>
</dbReference>
<dbReference type="OrthoDB" id="9813612at2"/>